<comment type="subcellular location">
    <subcellularLocation>
        <location evidence="1">Nucleus</location>
    </subcellularLocation>
</comment>
<dbReference type="FunFam" id="1.10.10.60:FF:000007">
    <property type="entry name" value="Two-component response regulator"/>
    <property type="match status" value="1"/>
</dbReference>
<dbReference type="InterPro" id="IPR009057">
    <property type="entry name" value="Homeodomain-like_sf"/>
</dbReference>
<protein>
    <recommendedName>
        <fullName evidence="14">Two-component response regulator</fullName>
    </recommendedName>
</protein>
<evidence type="ECO:0000256" key="3">
    <source>
        <dbReference type="ARBA" id="ARBA00023012"/>
    </source>
</evidence>
<evidence type="ECO:0000313" key="12">
    <source>
        <dbReference type="EMBL" id="KAL0903194.1"/>
    </source>
</evidence>
<keyword evidence="3" id="KW-0902">Two-component regulatory system</keyword>
<evidence type="ECO:0000259" key="10">
    <source>
        <dbReference type="PROSITE" id="PS50110"/>
    </source>
</evidence>
<sequence length="515" mass="58398">MLPDGFPAGLRVFVVNDDSDDLSMLEKMLLQCGYKVTISDCPLQALELLRANMGNYDIVLIDVNLTCMDGFQLLEMMSCEINLPVIVLSVNSDFRNVMTSIKYGAVDYLVKPVRLEELQLIWKHVVKKFLNEKKCITESRSMDVNISYLRKKSKDLVRKRDEDDDIALKDNLASQKKARVSWTPELHAIFINAVNQLGTSKAIPMKILDIMDTPGLTRENVASHLQKYRKGLKRNTIELDQQIFDNAKTRRDSESFLPMTINECNDDLNRNKSMFMGQQSYDGHALIPQTNFCQQSMMGSLENQFKTQQLGWTTESDMMNMSTQFSGNQSFNQSLNQFDCEAQSYENSWTSNGHNELNPIPQLESTIEDNATDMFLNNNHNDNNNFDELATLLAFEQTQQQNSSVSGAQISMDSIDVQSYSLDDHGGSNPSNLAILSEFDNMDDTDELYVALSQVNISILRSLQELLKVLLIVEKNLDSFSALSFVDCCSLHISPDHAIRSSNQNGQIEWSHFKS</sequence>
<dbReference type="SUPFAM" id="SSF46689">
    <property type="entry name" value="Homeodomain-like"/>
    <property type="match status" value="1"/>
</dbReference>
<evidence type="ECO:0000256" key="6">
    <source>
        <dbReference type="ARBA" id="ARBA00023159"/>
    </source>
</evidence>
<evidence type="ECO:0000313" key="13">
    <source>
        <dbReference type="Proteomes" id="UP001552299"/>
    </source>
</evidence>
<keyword evidence="2 9" id="KW-0597">Phosphoprotein</keyword>
<dbReference type="PROSITE" id="PS50110">
    <property type="entry name" value="RESPONSE_REGULATORY"/>
    <property type="match status" value="1"/>
</dbReference>
<dbReference type="SUPFAM" id="SSF52172">
    <property type="entry name" value="CheY-like"/>
    <property type="match status" value="1"/>
</dbReference>
<reference evidence="12 13" key="1">
    <citation type="journal article" date="2024" name="Plant Biotechnol. J.">
        <title>Dendrobium thyrsiflorum genome and its molecular insights into genes involved in important horticultural traits.</title>
        <authorList>
            <person name="Chen B."/>
            <person name="Wang J.Y."/>
            <person name="Zheng P.J."/>
            <person name="Li K.L."/>
            <person name="Liang Y.M."/>
            <person name="Chen X.F."/>
            <person name="Zhang C."/>
            <person name="Zhao X."/>
            <person name="He X."/>
            <person name="Zhang G.Q."/>
            <person name="Liu Z.J."/>
            <person name="Xu Q."/>
        </authorList>
    </citation>
    <scope>NUCLEOTIDE SEQUENCE [LARGE SCALE GENOMIC DNA]</scope>
    <source>
        <strain evidence="12">GZMU011</strain>
    </source>
</reference>
<dbReference type="PROSITE" id="PS51294">
    <property type="entry name" value="HTH_MYB"/>
    <property type="match status" value="1"/>
</dbReference>
<keyword evidence="13" id="KW-1185">Reference proteome</keyword>
<evidence type="ECO:0000256" key="7">
    <source>
        <dbReference type="ARBA" id="ARBA00023163"/>
    </source>
</evidence>
<evidence type="ECO:0000256" key="1">
    <source>
        <dbReference type="ARBA" id="ARBA00004123"/>
    </source>
</evidence>
<dbReference type="Proteomes" id="UP001552299">
    <property type="component" value="Unassembled WGS sequence"/>
</dbReference>
<dbReference type="AlphaFoldDB" id="A0ABD0TUH6"/>
<dbReference type="PANTHER" id="PTHR43874:SF19">
    <property type="entry name" value="RESPONSE REGULATOR 23-RELATED"/>
    <property type="match status" value="1"/>
</dbReference>
<evidence type="ECO:0000256" key="8">
    <source>
        <dbReference type="ARBA" id="ARBA00023242"/>
    </source>
</evidence>
<dbReference type="InterPro" id="IPR006447">
    <property type="entry name" value="Myb_dom_plants"/>
</dbReference>
<dbReference type="EMBL" id="JANQDX010000020">
    <property type="protein sequence ID" value="KAL0903194.1"/>
    <property type="molecule type" value="Genomic_DNA"/>
</dbReference>
<feature type="domain" description="HTH myb-type" evidence="11">
    <location>
        <begin position="174"/>
        <end position="233"/>
    </location>
</feature>
<evidence type="ECO:0000256" key="9">
    <source>
        <dbReference type="PROSITE-ProRule" id="PRU00169"/>
    </source>
</evidence>
<dbReference type="NCBIfam" id="TIGR01557">
    <property type="entry name" value="myb_SHAQKYF"/>
    <property type="match status" value="1"/>
</dbReference>
<dbReference type="Pfam" id="PF00072">
    <property type="entry name" value="Response_reg"/>
    <property type="match status" value="1"/>
</dbReference>
<dbReference type="GO" id="GO:0003677">
    <property type="term" value="F:DNA binding"/>
    <property type="evidence" value="ECO:0007669"/>
    <property type="project" value="UniProtKB-KW"/>
</dbReference>
<evidence type="ECO:0000256" key="2">
    <source>
        <dbReference type="ARBA" id="ARBA00022553"/>
    </source>
</evidence>
<dbReference type="InterPro" id="IPR001789">
    <property type="entry name" value="Sig_transdc_resp-reg_receiver"/>
</dbReference>
<dbReference type="SMART" id="SM00448">
    <property type="entry name" value="REC"/>
    <property type="match status" value="1"/>
</dbReference>
<keyword evidence="6" id="KW-0010">Activator</keyword>
<dbReference type="Gene3D" id="1.10.10.60">
    <property type="entry name" value="Homeodomain-like"/>
    <property type="match status" value="1"/>
</dbReference>
<keyword evidence="5" id="KW-0238">DNA-binding</keyword>
<keyword evidence="4" id="KW-0805">Transcription regulation</keyword>
<accession>A0ABD0TUH6</accession>
<comment type="caution">
    <text evidence="12">The sequence shown here is derived from an EMBL/GenBank/DDBJ whole genome shotgun (WGS) entry which is preliminary data.</text>
</comment>
<feature type="domain" description="Response regulatory" evidence="10">
    <location>
        <begin position="11"/>
        <end position="126"/>
    </location>
</feature>
<dbReference type="InterPro" id="IPR017930">
    <property type="entry name" value="Myb_dom"/>
</dbReference>
<proteinExistence type="predicted"/>
<organism evidence="12 13">
    <name type="scientific">Dendrobium thyrsiflorum</name>
    <name type="common">Pinecone-like raceme dendrobium</name>
    <name type="synonym">Orchid</name>
    <dbReference type="NCBI Taxonomy" id="117978"/>
    <lineage>
        <taxon>Eukaryota</taxon>
        <taxon>Viridiplantae</taxon>
        <taxon>Streptophyta</taxon>
        <taxon>Embryophyta</taxon>
        <taxon>Tracheophyta</taxon>
        <taxon>Spermatophyta</taxon>
        <taxon>Magnoliopsida</taxon>
        <taxon>Liliopsida</taxon>
        <taxon>Asparagales</taxon>
        <taxon>Orchidaceae</taxon>
        <taxon>Epidendroideae</taxon>
        <taxon>Malaxideae</taxon>
        <taxon>Dendrobiinae</taxon>
        <taxon>Dendrobium</taxon>
    </lineage>
</organism>
<dbReference type="CDD" id="cd17584">
    <property type="entry name" value="REC_typeB_ARR-like"/>
    <property type="match status" value="1"/>
</dbReference>
<dbReference type="GO" id="GO:0000160">
    <property type="term" value="P:phosphorelay signal transduction system"/>
    <property type="evidence" value="ECO:0007669"/>
    <property type="project" value="UniProtKB-KW"/>
</dbReference>
<evidence type="ECO:0008006" key="14">
    <source>
        <dbReference type="Google" id="ProtNLM"/>
    </source>
</evidence>
<dbReference type="PANTHER" id="PTHR43874">
    <property type="entry name" value="TWO-COMPONENT RESPONSE REGULATOR"/>
    <property type="match status" value="1"/>
</dbReference>
<name>A0ABD0TUH6_DENTH</name>
<evidence type="ECO:0000256" key="4">
    <source>
        <dbReference type="ARBA" id="ARBA00023015"/>
    </source>
</evidence>
<dbReference type="InterPro" id="IPR045279">
    <property type="entry name" value="ARR-like"/>
</dbReference>
<gene>
    <name evidence="12" type="ORF">M5K25_027554</name>
</gene>
<dbReference type="Gene3D" id="3.40.50.2300">
    <property type="match status" value="1"/>
</dbReference>
<feature type="modified residue" description="4-aspartylphosphate" evidence="9">
    <location>
        <position position="62"/>
    </location>
</feature>
<dbReference type="Pfam" id="PF00249">
    <property type="entry name" value="Myb_DNA-binding"/>
    <property type="match status" value="1"/>
</dbReference>
<keyword evidence="7" id="KW-0804">Transcription</keyword>
<keyword evidence="8" id="KW-0539">Nucleus</keyword>
<evidence type="ECO:0000259" key="11">
    <source>
        <dbReference type="PROSITE" id="PS51294"/>
    </source>
</evidence>
<evidence type="ECO:0000256" key="5">
    <source>
        <dbReference type="ARBA" id="ARBA00023125"/>
    </source>
</evidence>
<dbReference type="InterPro" id="IPR011006">
    <property type="entry name" value="CheY-like_superfamily"/>
</dbReference>
<dbReference type="InterPro" id="IPR001005">
    <property type="entry name" value="SANT/Myb"/>
</dbReference>
<dbReference type="GO" id="GO:0005634">
    <property type="term" value="C:nucleus"/>
    <property type="evidence" value="ECO:0007669"/>
    <property type="project" value="UniProtKB-SubCell"/>
</dbReference>